<reference evidence="2 3" key="1">
    <citation type="submission" date="2021-06" db="EMBL/GenBank/DDBJ databases">
        <authorList>
            <person name="Palmer J.M."/>
        </authorList>
    </citation>
    <scope>NUCLEOTIDE SEQUENCE [LARGE SCALE GENOMIC DNA]</scope>
    <source>
        <strain evidence="2 3">CL_MEX2019</strain>
        <tissue evidence="2">Muscle</tissue>
    </source>
</reference>
<evidence type="ECO:0000313" key="2">
    <source>
        <dbReference type="EMBL" id="MED6265935.1"/>
    </source>
</evidence>
<comment type="similarity">
    <text evidence="1">Belongs to the Ntn-hydrolase family.</text>
</comment>
<accession>A0ABU7CVL9</accession>
<dbReference type="EMBL" id="JAHUTJ010004606">
    <property type="protein sequence ID" value="MED6265935.1"/>
    <property type="molecule type" value="Genomic_DNA"/>
</dbReference>
<proteinExistence type="inferred from homology"/>
<dbReference type="InterPro" id="IPR029055">
    <property type="entry name" value="Ntn_hydrolases_N"/>
</dbReference>
<name>A0ABU7CVL9_9TELE</name>
<gene>
    <name evidence="2" type="primary">ASRGL1_2</name>
    <name evidence="2" type="ORF">CHARACLAT_030504</name>
</gene>
<organism evidence="2 3">
    <name type="scientific">Characodon lateralis</name>
    <dbReference type="NCBI Taxonomy" id="208331"/>
    <lineage>
        <taxon>Eukaryota</taxon>
        <taxon>Metazoa</taxon>
        <taxon>Chordata</taxon>
        <taxon>Craniata</taxon>
        <taxon>Vertebrata</taxon>
        <taxon>Euteleostomi</taxon>
        <taxon>Actinopterygii</taxon>
        <taxon>Neopterygii</taxon>
        <taxon>Teleostei</taxon>
        <taxon>Neoteleostei</taxon>
        <taxon>Acanthomorphata</taxon>
        <taxon>Ovalentaria</taxon>
        <taxon>Atherinomorphae</taxon>
        <taxon>Cyprinodontiformes</taxon>
        <taxon>Goodeidae</taxon>
        <taxon>Characodon</taxon>
    </lineage>
</organism>
<protein>
    <submittedName>
        <fullName evidence="2">Isoaspartyl peptidase/L-asparaginase</fullName>
    </submittedName>
</protein>
<dbReference type="PANTHER" id="PTHR10188">
    <property type="entry name" value="L-ASPARAGINASE"/>
    <property type="match status" value="1"/>
</dbReference>
<dbReference type="SUPFAM" id="SSF56235">
    <property type="entry name" value="N-terminal nucleophile aminohydrolases (Ntn hydrolases)"/>
    <property type="match status" value="1"/>
</dbReference>
<dbReference type="Gene3D" id="3.60.20.30">
    <property type="entry name" value="(Glycosyl)asparaginase"/>
    <property type="match status" value="1"/>
</dbReference>
<dbReference type="InterPro" id="IPR000246">
    <property type="entry name" value="Peptidase_T2"/>
</dbReference>
<evidence type="ECO:0000313" key="3">
    <source>
        <dbReference type="Proteomes" id="UP001352852"/>
    </source>
</evidence>
<dbReference type="Proteomes" id="UP001352852">
    <property type="component" value="Unassembled WGS sequence"/>
</dbReference>
<sequence>MDALVMDGKTLSSGAVSAVRNIANPIQLARLVMEKTSHACLTAEGASQFARFMGIPEVPQESLITEYSRMRWKKNLEPDANPVECQMGKMGTVGAVAVDTDGNVACATSTGGMLNKMEGRVGDTPCIGLSYEYQPKKAVALGQNRKV</sequence>
<dbReference type="PANTHER" id="PTHR10188:SF41">
    <property type="entry name" value="ISOASPARTYL PEPTIDASE_L-ASPARAGINASE"/>
    <property type="match status" value="1"/>
</dbReference>
<comment type="caution">
    <text evidence="2">The sequence shown here is derived from an EMBL/GenBank/DDBJ whole genome shotgun (WGS) entry which is preliminary data.</text>
</comment>
<keyword evidence="3" id="KW-1185">Reference proteome</keyword>
<evidence type="ECO:0000256" key="1">
    <source>
        <dbReference type="ARBA" id="ARBA00010872"/>
    </source>
</evidence>
<dbReference type="Pfam" id="PF01112">
    <property type="entry name" value="Asparaginase_2"/>
    <property type="match status" value="1"/>
</dbReference>